<feature type="transmembrane region" description="Helical" evidence="1">
    <location>
        <begin position="147"/>
        <end position="165"/>
    </location>
</feature>
<feature type="transmembrane region" description="Helical" evidence="1">
    <location>
        <begin position="316"/>
        <end position="341"/>
    </location>
</feature>
<dbReference type="Pfam" id="PF12077">
    <property type="entry name" value="DUF3556"/>
    <property type="match status" value="1"/>
</dbReference>
<name>A0A542Y9X0_9MICO</name>
<dbReference type="AlphaFoldDB" id="A0A542Y9X0"/>
<proteinExistence type="predicted"/>
<feature type="transmembrane region" description="Helical" evidence="1">
    <location>
        <begin position="199"/>
        <end position="218"/>
    </location>
</feature>
<organism evidence="2 3">
    <name type="scientific">Leucobacter komagatae</name>
    <dbReference type="NCBI Taxonomy" id="55969"/>
    <lineage>
        <taxon>Bacteria</taxon>
        <taxon>Bacillati</taxon>
        <taxon>Actinomycetota</taxon>
        <taxon>Actinomycetes</taxon>
        <taxon>Micrococcales</taxon>
        <taxon>Microbacteriaceae</taxon>
        <taxon>Leucobacter</taxon>
    </lineage>
</organism>
<dbReference type="EMBL" id="VFON01000001">
    <property type="protein sequence ID" value="TQL44892.1"/>
    <property type="molecule type" value="Genomic_DNA"/>
</dbReference>
<sequence length="663" mass="73862">MGFTETRFPNVEPETFIQRPLRERLKVLTTQWAEWGFGAARNISVLYLAKVFGAWLIGGVLLVTLTSHLNPLDPGSWWMNPIVYQKLLVMTMLLDAIGVAGSWGPLAGKFGPLTGGILFWSRPGTIKLSPYKWVPFTGGNRRTVFDVFLYYGFLFAMGTALLMPGQTAAELPALARFQAFLTDPANGVPAWLSQHAESFLLIQTTPLIFAVALLLVIGLRDKTIFLAARAEQYLLPIVFFIVFPNFFEVSDMIIALKIFLVTVWVGAGFSKLNRHFSLVIPPMLSNTPFWPPRWLKKSMYKDFEGSDLRPSRPAHLIAHVLGTIVEIGAPLVMLFVAGGALGGQLTVTLATLLMVGFCLFIISTFPLAVPLEWNMLFAICAVVFFIGYPNGVGFSVFDMSQSWLPFAVIAIPVFFVIFGSIRPDKVSFLASLRQYGGNWASALWAIHPDAERKLHRVYRPTTDQIDQLQTMGLPYPLAETFLQMTIGWRSLHSQGRGLFSVLLEDVPDIDHRRVREAEFGCNAMIGFNFGEGHFHNEELIAAIQEQAQFEPGEFIVAWVESEALWSGVQEYRLIDAALGVVERGHWRVKDAVAAQPWLPDGPIPLTVTWRSPEFEQLRFTATDIVGPDAVPEPLDDAETLGVDTAALNQFVAESEQLVEVRKP</sequence>
<dbReference type="Proteomes" id="UP000319094">
    <property type="component" value="Unassembled WGS sequence"/>
</dbReference>
<gene>
    <name evidence="2" type="ORF">FB468_2963</name>
</gene>
<feature type="transmembrane region" description="Helical" evidence="1">
    <location>
        <begin position="253"/>
        <end position="270"/>
    </location>
</feature>
<dbReference type="InterPro" id="IPR021941">
    <property type="entry name" value="DUF3556_TM"/>
</dbReference>
<evidence type="ECO:0000313" key="3">
    <source>
        <dbReference type="Proteomes" id="UP000319094"/>
    </source>
</evidence>
<comment type="caution">
    <text evidence="2">The sequence shown here is derived from an EMBL/GenBank/DDBJ whole genome shotgun (WGS) entry which is preliminary data.</text>
</comment>
<reference evidence="2 3" key="1">
    <citation type="submission" date="2019-06" db="EMBL/GenBank/DDBJ databases">
        <title>Sequencing the genomes of 1000 actinobacteria strains.</title>
        <authorList>
            <person name="Klenk H.-P."/>
        </authorList>
    </citation>
    <scope>NUCLEOTIDE SEQUENCE [LARGE SCALE GENOMIC DNA]</scope>
    <source>
        <strain evidence="2 3">DSM 8803</strain>
    </source>
</reference>
<keyword evidence="1 2" id="KW-0812">Transmembrane</keyword>
<dbReference type="RefSeq" id="WP_211359148.1">
    <property type="nucleotide sequence ID" value="NZ_BAAAUY010000018.1"/>
</dbReference>
<protein>
    <submittedName>
        <fullName evidence="2">Transmembrane protein DUF3556</fullName>
    </submittedName>
</protein>
<accession>A0A542Y9X0</accession>
<feature type="transmembrane region" description="Helical" evidence="1">
    <location>
        <begin position="403"/>
        <end position="421"/>
    </location>
</feature>
<feature type="transmembrane region" description="Helical" evidence="1">
    <location>
        <begin position="347"/>
        <end position="369"/>
    </location>
</feature>
<evidence type="ECO:0000256" key="1">
    <source>
        <dbReference type="SAM" id="Phobius"/>
    </source>
</evidence>
<evidence type="ECO:0000313" key="2">
    <source>
        <dbReference type="EMBL" id="TQL44892.1"/>
    </source>
</evidence>
<keyword evidence="1" id="KW-1133">Transmembrane helix</keyword>
<keyword evidence="3" id="KW-1185">Reference proteome</keyword>
<keyword evidence="1" id="KW-0472">Membrane</keyword>
<feature type="transmembrane region" description="Helical" evidence="1">
    <location>
        <begin position="45"/>
        <end position="67"/>
    </location>
</feature>
<feature type="transmembrane region" description="Helical" evidence="1">
    <location>
        <begin position="87"/>
        <end position="106"/>
    </location>
</feature>
<feature type="transmembrane region" description="Helical" evidence="1">
    <location>
        <begin position="376"/>
        <end position="397"/>
    </location>
</feature>
<feature type="transmembrane region" description="Helical" evidence="1">
    <location>
        <begin position="230"/>
        <end position="247"/>
    </location>
</feature>